<evidence type="ECO:0000313" key="9">
    <source>
        <dbReference type="Proteomes" id="UP000176901"/>
    </source>
</evidence>
<dbReference type="InterPro" id="IPR005484">
    <property type="entry name" value="Ribosomal_uL18_bac/plant/anim"/>
</dbReference>
<dbReference type="GO" id="GO:0003735">
    <property type="term" value="F:structural constituent of ribosome"/>
    <property type="evidence" value="ECO:0007669"/>
    <property type="project" value="InterPro"/>
</dbReference>
<dbReference type="GO" id="GO:0008097">
    <property type="term" value="F:5S rRNA binding"/>
    <property type="evidence" value="ECO:0007669"/>
    <property type="project" value="TreeGrafter"/>
</dbReference>
<feature type="non-terminal residue" evidence="8">
    <location>
        <position position="1"/>
    </location>
</feature>
<organism evidence="8 9">
    <name type="scientific">Candidatus Wildermuthbacteria bacterium RIFCSPHIGHO2_02_FULL_47_12</name>
    <dbReference type="NCBI Taxonomy" id="1802451"/>
    <lineage>
        <taxon>Bacteria</taxon>
        <taxon>Candidatus Wildermuthiibacteriota</taxon>
    </lineage>
</organism>
<dbReference type="EMBL" id="MHTW01000023">
    <property type="protein sequence ID" value="OHA66833.1"/>
    <property type="molecule type" value="Genomic_DNA"/>
</dbReference>
<dbReference type="InterPro" id="IPR057268">
    <property type="entry name" value="Ribosomal_L18"/>
</dbReference>
<dbReference type="CDD" id="cd00432">
    <property type="entry name" value="Ribosomal_L18_L5e"/>
    <property type="match status" value="1"/>
</dbReference>
<evidence type="ECO:0000256" key="2">
    <source>
        <dbReference type="ARBA" id="ARBA00022730"/>
    </source>
</evidence>
<keyword evidence="5" id="KW-0687">Ribonucleoprotein</keyword>
<accession>A0A1G2R221</accession>
<evidence type="ECO:0000313" key="8">
    <source>
        <dbReference type="EMBL" id="OHA66833.1"/>
    </source>
</evidence>
<dbReference type="PANTHER" id="PTHR12899:SF3">
    <property type="entry name" value="LARGE RIBOSOMAL SUBUNIT PROTEIN UL18M"/>
    <property type="match status" value="1"/>
</dbReference>
<evidence type="ECO:0000256" key="4">
    <source>
        <dbReference type="ARBA" id="ARBA00022980"/>
    </source>
</evidence>
<dbReference type="GO" id="GO:1990904">
    <property type="term" value="C:ribonucleoprotein complex"/>
    <property type="evidence" value="ECO:0007669"/>
    <property type="project" value="UniProtKB-KW"/>
</dbReference>
<keyword evidence="2" id="KW-0699">rRNA-binding</keyword>
<keyword evidence="3" id="KW-0694">RNA-binding</keyword>
<evidence type="ECO:0000256" key="6">
    <source>
        <dbReference type="ARBA" id="ARBA00035197"/>
    </source>
</evidence>
<reference evidence="8 9" key="1">
    <citation type="journal article" date="2016" name="Nat. Commun.">
        <title>Thousands of microbial genomes shed light on interconnected biogeochemical processes in an aquifer system.</title>
        <authorList>
            <person name="Anantharaman K."/>
            <person name="Brown C.T."/>
            <person name="Hug L.A."/>
            <person name="Sharon I."/>
            <person name="Castelle C.J."/>
            <person name="Probst A.J."/>
            <person name="Thomas B.C."/>
            <person name="Singh A."/>
            <person name="Wilkins M.J."/>
            <person name="Karaoz U."/>
            <person name="Brodie E.L."/>
            <person name="Williams K.H."/>
            <person name="Hubbard S.S."/>
            <person name="Banfield J.F."/>
        </authorList>
    </citation>
    <scope>NUCLEOTIDE SEQUENCE [LARGE SCALE GENOMIC DNA]</scope>
</reference>
<dbReference type="Gene3D" id="3.30.420.100">
    <property type="match status" value="1"/>
</dbReference>
<evidence type="ECO:0000256" key="5">
    <source>
        <dbReference type="ARBA" id="ARBA00023274"/>
    </source>
</evidence>
<sequence>ERPRLAVFRSNQHVYVQIIDDSKHVTLVSLADTDMPKGSKKGVAGAKELGKSLAGKAKEAKVSKVVFDRRGYAYHGIVKAVAEGAREGGLEF</sequence>
<evidence type="ECO:0000256" key="3">
    <source>
        <dbReference type="ARBA" id="ARBA00022884"/>
    </source>
</evidence>
<dbReference type="GO" id="GO:0006412">
    <property type="term" value="P:translation"/>
    <property type="evidence" value="ECO:0007669"/>
    <property type="project" value="InterPro"/>
</dbReference>
<dbReference type="GO" id="GO:0005737">
    <property type="term" value="C:cytoplasm"/>
    <property type="evidence" value="ECO:0007669"/>
    <property type="project" value="UniProtKB-ARBA"/>
</dbReference>
<comment type="caution">
    <text evidence="8">The sequence shown here is derived from an EMBL/GenBank/DDBJ whole genome shotgun (WGS) entry which is preliminary data.</text>
</comment>
<name>A0A1G2R221_9BACT</name>
<dbReference type="Proteomes" id="UP000176901">
    <property type="component" value="Unassembled WGS sequence"/>
</dbReference>
<comment type="similarity">
    <text evidence="1">Belongs to the universal ribosomal protein uL18 family.</text>
</comment>
<evidence type="ECO:0000256" key="7">
    <source>
        <dbReference type="ARBA" id="ARBA00035496"/>
    </source>
</evidence>
<evidence type="ECO:0000256" key="1">
    <source>
        <dbReference type="ARBA" id="ARBA00007116"/>
    </source>
</evidence>
<dbReference type="PANTHER" id="PTHR12899">
    <property type="entry name" value="39S RIBOSOMAL PROTEIN L18, MITOCHONDRIAL"/>
    <property type="match status" value="1"/>
</dbReference>
<dbReference type="NCBIfam" id="TIGR00060">
    <property type="entry name" value="L18_bact"/>
    <property type="match status" value="1"/>
</dbReference>
<dbReference type="InterPro" id="IPR004389">
    <property type="entry name" value="Ribosomal_uL18_bac-type"/>
</dbReference>
<protein>
    <recommendedName>
        <fullName evidence="6">Large ribosomal subunit protein uL18</fullName>
    </recommendedName>
    <alternativeName>
        <fullName evidence="7">50S ribosomal protein L18</fullName>
    </alternativeName>
</protein>
<keyword evidence="4 8" id="KW-0689">Ribosomal protein</keyword>
<gene>
    <name evidence="8" type="ORF">A3C82_01825</name>
</gene>
<dbReference type="GO" id="GO:0005840">
    <property type="term" value="C:ribosome"/>
    <property type="evidence" value="ECO:0007669"/>
    <property type="project" value="UniProtKB-KW"/>
</dbReference>
<dbReference type="AlphaFoldDB" id="A0A1G2R221"/>
<proteinExistence type="inferred from homology"/>
<dbReference type="Pfam" id="PF00861">
    <property type="entry name" value="Ribosomal_L18p"/>
    <property type="match status" value="1"/>
</dbReference>
<dbReference type="SUPFAM" id="SSF53137">
    <property type="entry name" value="Translational machinery components"/>
    <property type="match status" value="1"/>
</dbReference>